<dbReference type="SUPFAM" id="SSF51182">
    <property type="entry name" value="RmlC-like cupins"/>
    <property type="match status" value="1"/>
</dbReference>
<reference evidence="3" key="1">
    <citation type="submission" date="2020-09" db="EMBL/GenBank/DDBJ databases">
        <title>A novel bacterium of genus Mangrovicoccus, isolated from South China Sea.</title>
        <authorList>
            <person name="Huang H."/>
            <person name="Mo K."/>
            <person name="Hu Y."/>
        </authorList>
    </citation>
    <scope>NUCLEOTIDE SEQUENCE</scope>
    <source>
        <strain evidence="3">HB182678</strain>
    </source>
</reference>
<feature type="domain" description="HTH cro/C1-type" evidence="2">
    <location>
        <begin position="21"/>
        <end position="75"/>
    </location>
</feature>
<dbReference type="SUPFAM" id="SSF47413">
    <property type="entry name" value="lambda repressor-like DNA-binding domains"/>
    <property type="match status" value="1"/>
</dbReference>
<dbReference type="PANTHER" id="PTHR46797">
    <property type="entry name" value="HTH-TYPE TRANSCRIPTIONAL REGULATOR"/>
    <property type="match status" value="1"/>
</dbReference>
<evidence type="ECO:0000313" key="3">
    <source>
        <dbReference type="EMBL" id="MBE3639107.1"/>
    </source>
</evidence>
<evidence type="ECO:0000259" key="2">
    <source>
        <dbReference type="PROSITE" id="PS50943"/>
    </source>
</evidence>
<keyword evidence="1" id="KW-0238">DNA-binding</keyword>
<accession>A0A8J6YWM5</accession>
<dbReference type="InterPro" id="IPR050807">
    <property type="entry name" value="TransReg_Diox_bact_type"/>
</dbReference>
<evidence type="ECO:0000313" key="4">
    <source>
        <dbReference type="Proteomes" id="UP000609121"/>
    </source>
</evidence>
<dbReference type="GO" id="GO:0005829">
    <property type="term" value="C:cytosol"/>
    <property type="evidence" value="ECO:0007669"/>
    <property type="project" value="TreeGrafter"/>
</dbReference>
<dbReference type="AlphaFoldDB" id="A0A8J6YWM5"/>
<name>A0A8J6YWM5_9RHOB</name>
<dbReference type="Proteomes" id="UP000609121">
    <property type="component" value="Unassembled WGS sequence"/>
</dbReference>
<proteinExistence type="predicted"/>
<keyword evidence="4" id="KW-1185">Reference proteome</keyword>
<dbReference type="Gene3D" id="1.10.260.40">
    <property type="entry name" value="lambda repressor-like DNA-binding domains"/>
    <property type="match status" value="1"/>
</dbReference>
<dbReference type="InterPro" id="IPR001387">
    <property type="entry name" value="Cro/C1-type_HTH"/>
</dbReference>
<dbReference type="InterPro" id="IPR010982">
    <property type="entry name" value="Lambda_DNA-bd_dom_sf"/>
</dbReference>
<dbReference type="Gene3D" id="2.60.120.10">
    <property type="entry name" value="Jelly Rolls"/>
    <property type="match status" value="1"/>
</dbReference>
<dbReference type="PANTHER" id="PTHR46797:SF20">
    <property type="entry name" value="BLR4304 PROTEIN"/>
    <property type="match status" value="1"/>
</dbReference>
<dbReference type="PROSITE" id="PS50943">
    <property type="entry name" value="HTH_CROC1"/>
    <property type="match status" value="1"/>
</dbReference>
<dbReference type="GO" id="GO:0003700">
    <property type="term" value="F:DNA-binding transcription factor activity"/>
    <property type="evidence" value="ECO:0007669"/>
    <property type="project" value="TreeGrafter"/>
</dbReference>
<dbReference type="EMBL" id="JACVXA010000039">
    <property type="protein sequence ID" value="MBE3639107.1"/>
    <property type="molecule type" value="Genomic_DNA"/>
</dbReference>
<dbReference type="GO" id="GO:0003677">
    <property type="term" value="F:DNA binding"/>
    <property type="evidence" value="ECO:0007669"/>
    <property type="project" value="UniProtKB-KW"/>
</dbReference>
<dbReference type="InterPro" id="IPR013096">
    <property type="entry name" value="Cupin_2"/>
</dbReference>
<dbReference type="CDD" id="cd00093">
    <property type="entry name" value="HTH_XRE"/>
    <property type="match status" value="1"/>
</dbReference>
<dbReference type="InterPro" id="IPR014710">
    <property type="entry name" value="RmlC-like_jellyroll"/>
</dbReference>
<dbReference type="CDD" id="cd02209">
    <property type="entry name" value="cupin_XRE_C"/>
    <property type="match status" value="1"/>
</dbReference>
<dbReference type="Pfam" id="PF07883">
    <property type="entry name" value="Cupin_2"/>
    <property type="match status" value="1"/>
</dbReference>
<dbReference type="Pfam" id="PF01381">
    <property type="entry name" value="HTH_3"/>
    <property type="match status" value="1"/>
</dbReference>
<dbReference type="SMART" id="SM00530">
    <property type="entry name" value="HTH_XRE"/>
    <property type="match status" value="1"/>
</dbReference>
<comment type="caution">
    <text evidence="3">The sequence shown here is derived from an EMBL/GenBank/DDBJ whole genome shotgun (WGS) entry which is preliminary data.</text>
</comment>
<dbReference type="InterPro" id="IPR011051">
    <property type="entry name" value="RmlC_Cupin_sf"/>
</dbReference>
<sequence length="202" mass="22680">MTKDAADTPDQRITAEVGRRLRARRKECGWTLGDLSERSGVSVPAISKIEIGQSSPSFDTLMRLIRPLQLNFVEILDPPTESAPSGRLTSTRIGEAERHSTDHYDYEVHSSNLRGKVMVPLKMRIRTHEVPPPDEWSIHRGEEYIYVLSGTLGLHTQHYAPLVLKVGESAYLDSTMRHAFTSEGPEDAEILSICLSIVPFER</sequence>
<dbReference type="RefSeq" id="WP_193183435.1">
    <property type="nucleotide sequence ID" value="NZ_JACVXA010000039.1"/>
</dbReference>
<organism evidence="3 4">
    <name type="scientific">Mangrovicoccus algicola</name>
    <dbReference type="NCBI Taxonomy" id="2771008"/>
    <lineage>
        <taxon>Bacteria</taxon>
        <taxon>Pseudomonadati</taxon>
        <taxon>Pseudomonadota</taxon>
        <taxon>Alphaproteobacteria</taxon>
        <taxon>Rhodobacterales</taxon>
        <taxon>Paracoccaceae</taxon>
        <taxon>Mangrovicoccus</taxon>
    </lineage>
</organism>
<protein>
    <submittedName>
        <fullName evidence="3">Helix-turn-helix transcriptional regulator</fullName>
    </submittedName>
</protein>
<evidence type="ECO:0000256" key="1">
    <source>
        <dbReference type="ARBA" id="ARBA00023125"/>
    </source>
</evidence>
<gene>
    <name evidence="3" type="ORF">ICN82_12940</name>
</gene>